<proteinExistence type="predicted"/>
<dbReference type="EMBL" id="JAHQIW010006143">
    <property type="protein sequence ID" value="KAJ1368305.1"/>
    <property type="molecule type" value="Genomic_DNA"/>
</dbReference>
<sequence length="181" mass="19588">MVYTSAANAIKVSGIATSQEGAKTTVARLVMQTVFDVLERQARSALLPDAVISSILGQLEVKVTYNPLNCENLILTVADKLSFLLVVMEKDYCIIVGNTVTGICNNMKEDNMECKATMMGVVKGIPANHTSISGTLMTSNIFMANWSRMMWQSVLDRAIQMLASGPFGLHFFSARATVGGN</sequence>
<reference evidence="1" key="1">
    <citation type="submission" date="2021-06" db="EMBL/GenBank/DDBJ databases">
        <title>Parelaphostrongylus tenuis whole genome reference sequence.</title>
        <authorList>
            <person name="Garwood T.J."/>
            <person name="Larsen P.A."/>
            <person name="Fountain-Jones N.M."/>
            <person name="Garbe J.R."/>
            <person name="Macchietto M.G."/>
            <person name="Kania S.A."/>
            <person name="Gerhold R.W."/>
            <person name="Richards J.E."/>
            <person name="Wolf T.M."/>
        </authorList>
    </citation>
    <scope>NUCLEOTIDE SEQUENCE</scope>
    <source>
        <strain evidence="1">MNPRO001-30</strain>
        <tissue evidence="1">Meninges</tissue>
    </source>
</reference>
<comment type="caution">
    <text evidence="1">The sequence shown here is derived from an EMBL/GenBank/DDBJ whole genome shotgun (WGS) entry which is preliminary data.</text>
</comment>
<name>A0AAD5R2D3_PARTN</name>
<organism evidence="1 2">
    <name type="scientific">Parelaphostrongylus tenuis</name>
    <name type="common">Meningeal worm</name>
    <dbReference type="NCBI Taxonomy" id="148309"/>
    <lineage>
        <taxon>Eukaryota</taxon>
        <taxon>Metazoa</taxon>
        <taxon>Ecdysozoa</taxon>
        <taxon>Nematoda</taxon>
        <taxon>Chromadorea</taxon>
        <taxon>Rhabditida</taxon>
        <taxon>Rhabditina</taxon>
        <taxon>Rhabditomorpha</taxon>
        <taxon>Strongyloidea</taxon>
        <taxon>Metastrongylidae</taxon>
        <taxon>Parelaphostrongylus</taxon>
    </lineage>
</organism>
<dbReference type="AlphaFoldDB" id="A0AAD5R2D3"/>
<protein>
    <submittedName>
        <fullName evidence="1">Uncharacterized protein</fullName>
    </submittedName>
</protein>
<evidence type="ECO:0000313" key="1">
    <source>
        <dbReference type="EMBL" id="KAJ1368305.1"/>
    </source>
</evidence>
<evidence type="ECO:0000313" key="2">
    <source>
        <dbReference type="Proteomes" id="UP001196413"/>
    </source>
</evidence>
<gene>
    <name evidence="1" type="ORF">KIN20_029411</name>
</gene>
<dbReference type="Proteomes" id="UP001196413">
    <property type="component" value="Unassembled WGS sequence"/>
</dbReference>
<keyword evidence="2" id="KW-1185">Reference proteome</keyword>
<accession>A0AAD5R2D3</accession>